<dbReference type="SUPFAM" id="SSF52540">
    <property type="entry name" value="P-loop containing nucleoside triphosphate hydrolases"/>
    <property type="match status" value="1"/>
</dbReference>
<evidence type="ECO:0000256" key="6">
    <source>
        <dbReference type="SAM" id="MobiDB-lite"/>
    </source>
</evidence>
<dbReference type="OrthoDB" id="9802264at2"/>
<dbReference type="GO" id="GO:0015833">
    <property type="term" value="P:peptide transport"/>
    <property type="evidence" value="ECO:0007669"/>
    <property type="project" value="InterPro"/>
</dbReference>
<evidence type="ECO:0000313" key="8">
    <source>
        <dbReference type="EMBL" id="ANY84726.1"/>
    </source>
</evidence>
<dbReference type="EMBL" id="CP016619">
    <property type="protein sequence ID" value="ANY84726.1"/>
    <property type="molecule type" value="Genomic_DNA"/>
</dbReference>
<dbReference type="InterPro" id="IPR017871">
    <property type="entry name" value="ABC_transporter-like_CS"/>
</dbReference>
<comment type="subcellular location">
    <subcellularLocation>
        <location evidence="1">Cell inner membrane</location>
        <topology evidence="1">Peripheral membrane protein</topology>
    </subcellularLocation>
</comment>
<gene>
    <name evidence="8" type="ORF">BB934_42015</name>
</gene>
<dbReference type="CDD" id="cd03257">
    <property type="entry name" value="ABC_NikE_OppD_transporters"/>
    <property type="match status" value="1"/>
</dbReference>
<comment type="similarity">
    <text evidence="2">Belongs to the ABC transporter superfamily.</text>
</comment>
<dbReference type="GO" id="GO:0016887">
    <property type="term" value="F:ATP hydrolysis activity"/>
    <property type="evidence" value="ECO:0007669"/>
    <property type="project" value="InterPro"/>
</dbReference>
<evidence type="ECO:0000256" key="3">
    <source>
        <dbReference type="ARBA" id="ARBA00022448"/>
    </source>
</evidence>
<evidence type="ECO:0000256" key="1">
    <source>
        <dbReference type="ARBA" id="ARBA00004417"/>
    </source>
</evidence>
<dbReference type="GO" id="GO:0005886">
    <property type="term" value="C:plasma membrane"/>
    <property type="evidence" value="ECO:0007669"/>
    <property type="project" value="UniProtKB-SubCell"/>
</dbReference>
<dbReference type="Gene3D" id="3.40.50.300">
    <property type="entry name" value="P-loop containing nucleotide triphosphate hydrolases"/>
    <property type="match status" value="1"/>
</dbReference>
<geneLocation type="plasmid" evidence="8">
    <name>unnamed2</name>
</geneLocation>
<proteinExistence type="inferred from homology"/>
<dbReference type="InterPro" id="IPR027417">
    <property type="entry name" value="P-loop_NTPase"/>
</dbReference>
<evidence type="ECO:0000256" key="5">
    <source>
        <dbReference type="ARBA" id="ARBA00022840"/>
    </source>
</evidence>
<dbReference type="KEGG" id="moc:BB934_42015"/>
<protein>
    <submittedName>
        <fullName evidence="8">Peptide ABC transporter ATP-binding protein</fullName>
    </submittedName>
</protein>
<dbReference type="InterPro" id="IPR003439">
    <property type="entry name" value="ABC_transporter-like_ATP-bd"/>
</dbReference>
<dbReference type="AlphaFoldDB" id="A0A1B2EXQ0"/>
<sequence length="364" mass="40862">MTLYDPIERNLSRDKGTDQSEPFVVVQDLVKHYPVPGFPRGRSVKSVDGVSFTINEGEILGLVGESGCGKSTIARVLMRLTPPTSGVARVDARNILAMKGEELRRMRRTMQLVFQDPFAALDPRMTIGESMEVPLAQHGIGHARERRDLVLRMLNDVGLDASFYGRYPKQCSGGQLQRVVIGRALLLKPWFLVCDEPTSALDASMRTQILNLLMDLKRRFSLTILMISHDLRVMRYMCDRIAVMYLGQIVEVAERDELFEHPRHPYTRALIASSMLEETGLKSSASLLKGEAPSPLNPPSGCRFHTRCIYARQACSENVQDLLQAGDSHSVRCQFWDHLDEVPQQSARLSDDRSKEPVVHAMSA</sequence>
<dbReference type="SMART" id="SM00382">
    <property type="entry name" value="AAA"/>
    <property type="match status" value="1"/>
</dbReference>
<organism evidence="8">
    <name type="scientific">Microvirga ossetica</name>
    <dbReference type="NCBI Taxonomy" id="1882682"/>
    <lineage>
        <taxon>Bacteria</taxon>
        <taxon>Pseudomonadati</taxon>
        <taxon>Pseudomonadota</taxon>
        <taxon>Alphaproteobacteria</taxon>
        <taxon>Hyphomicrobiales</taxon>
        <taxon>Methylobacteriaceae</taxon>
        <taxon>Microvirga</taxon>
    </lineage>
</organism>
<dbReference type="Pfam" id="PF00005">
    <property type="entry name" value="ABC_tran"/>
    <property type="match status" value="1"/>
</dbReference>
<dbReference type="FunFam" id="3.40.50.300:FF:000016">
    <property type="entry name" value="Oligopeptide ABC transporter ATP-binding component"/>
    <property type="match status" value="1"/>
</dbReference>
<accession>A0A1B2EXQ0</accession>
<keyword evidence="8" id="KW-0614">Plasmid</keyword>
<dbReference type="GO" id="GO:0005524">
    <property type="term" value="F:ATP binding"/>
    <property type="evidence" value="ECO:0007669"/>
    <property type="project" value="UniProtKB-KW"/>
</dbReference>
<dbReference type="RefSeq" id="WP_099515594.1">
    <property type="nucleotide sequence ID" value="NZ_CP016619.1"/>
</dbReference>
<evidence type="ECO:0000256" key="2">
    <source>
        <dbReference type="ARBA" id="ARBA00005417"/>
    </source>
</evidence>
<name>A0A1B2EXQ0_9HYPH</name>
<dbReference type="InterPro" id="IPR003593">
    <property type="entry name" value="AAA+_ATPase"/>
</dbReference>
<evidence type="ECO:0000259" key="7">
    <source>
        <dbReference type="PROSITE" id="PS50893"/>
    </source>
</evidence>
<keyword evidence="3" id="KW-0813">Transport</keyword>
<reference evidence="8" key="1">
    <citation type="submission" date="2016-07" db="EMBL/GenBank/DDBJ databases">
        <title>Microvirga ossetica sp. nov. a new species of rhizobia isolated from root nodules of the legume species Vicia alpestris Steven originated from North Ossetia region in the Caucasus.</title>
        <authorList>
            <person name="Safronova V.I."/>
            <person name="Kuznetsova I.G."/>
            <person name="Sazanova A.L."/>
            <person name="Belimov A."/>
            <person name="Andronov E."/>
            <person name="Osledkin Y.S."/>
            <person name="Onishchuk O.P."/>
            <person name="Kurchak O.N."/>
            <person name="Shaposhnikov A.I."/>
            <person name="Willems A."/>
            <person name="Tikhonovich I.A."/>
        </authorList>
    </citation>
    <scope>NUCLEOTIDE SEQUENCE [LARGE SCALE GENOMIC DNA]</scope>
    <source>
        <strain evidence="8">V5/3M</strain>
        <plasmid evidence="8">unnamed2</plasmid>
    </source>
</reference>
<dbReference type="NCBIfam" id="TIGR01727">
    <property type="entry name" value="oligo_HPY"/>
    <property type="match status" value="1"/>
</dbReference>
<dbReference type="PROSITE" id="PS50893">
    <property type="entry name" value="ABC_TRANSPORTER_2"/>
    <property type="match status" value="1"/>
</dbReference>
<feature type="domain" description="ABC transporter" evidence="7">
    <location>
        <begin position="24"/>
        <end position="271"/>
    </location>
</feature>
<keyword evidence="4" id="KW-0547">Nucleotide-binding</keyword>
<evidence type="ECO:0000256" key="4">
    <source>
        <dbReference type="ARBA" id="ARBA00022741"/>
    </source>
</evidence>
<keyword evidence="5 8" id="KW-0067">ATP-binding</keyword>
<feature type="compositionally biased region" description="Basic and acidic residues" evidence="6">
    <location>
        <begin position="349"/>
        <end position="358"/>
    </location>
</feature>
<dbReference type="GO" id="GO:0055085">
    <property type="term" value="P:transmembrane transport"/>
    <property type="evidence" value="ECO:0007669"/>
    <property type="project" value="UniProtKB-ARBA"/>
</dbReference>
<dbReference type="PROSITE" id="PS00211">
    <property type="entry name" value="ABC_TRANSPORTER_1"/>
    <property type="match status" value="1"/>
</dbReference>
<dbReference type="InterPro" id="IPR013563">
    <property type="entry name" value="Oligopep_ABC_C"/>
</dbReference>
<dbReference type="Pfam" id="PF08352">
    <property type="entry name" value="oligo_HPY"/>
    <property type="match status" value="1"/>
</dbReference>
<dbReference type="PANTHER" id="PTHR43776:SF7">
    <property type="entry name" value="D,D-DIPEPTIDE TRANSPORT ATP-BINDING PROTEIN DDPF-RELATED"/>
    <property type="match status" value="1"/>
</dbReference>
<dbReference type="InterPro" id="IPR050319">
    <property type="entry name" value="ABC_transp_ATP-bind"/>
</dbReference>
<feature type="region of interest" description="Disordered" evidence="6">
    <location>
        <begin position="344"/>
        <end position="364"/>
    </location>
</feature>
<dbReference type="PANTHER" id="PTHR43776">
    <property type="entry name" value="TRANSPORT ATP-BINDING PROTEIN"/>
    <property type="match status" value="1"/>
</dbReference>